<dbReference type="AlphaFoldDB" id="A0A812ZE91"/>
<reference evidence="2" key="1">
    <citation type="submission" date="2021-02" db="EMBL/GenBank/DDBJ databases">
        <authorList>
            <person name="Dougan E. K."/>
            <person name="Rhodes N."/>
            <person name="Thang M."/>
            <person name="Chan C."/>
        </authorList>
    </citation>
    <scope>NUCLEOTIDE SEQUENCE</scope>
</reference>
<evidence type="ECO:0000313" key="3">
    <source>
        <dbReference type="Proteomes" id="UP000601435"/>
    </source>
</evidence>
<keyword evidence="1" id="KW-0812">Transmembrane</keyword>
<accession>A0A812ZE91</accession>
<proteinExistence type="predicted"/>
<evidence type="ECO:0000256" key="1">
    <source>
        <dbReference type="SAM" id="Phobius"/>
    </source>
</evidence>
<sequence length="190" mass="21297">MPTWRQSSGCDRSYQTSPYEVGSWMRGEPIGRSKSRYRRPIGSGMWSFVMVGYSFGLASAVYNYNGRSAAITDILRRVFTVANFYDDGYGFEPSGTAEGAFALVEQVHWWLGSRFDQQKLQLCSELFDDISLILERDEPRGLLGGVRGLALKEAKSSMLAVQLSQWPIPSLSVRLDCSCLITPRSRSNTL</sequence>
<name>A0A812ZE91_9DINO</name>
<keyword evidence="3" id="KW-1185">Reference proteome</keyword>
<feature type="transmembrane region" description="Helical" evidence="1">
    <location>
        <begin position="41"/>
        <end position="62"/>
    </location>
</feature>
<organism evidence="2 3">
    <name type="scientific">Symbiodinium necroappetens</name>
    <dbReference type="NCBI Taxonomy" id="1628268"/>
    <lineage>
        <taxon>Eukaryota</taxon>
        <taxon>Sar</taxon>
        <taxon>Alveolata</taxon>
        <taxon>Dinophyceae</taxon>
        <taxon>Suessiales</taxon>
        <taxon>Symbiodiniaceae</taxon>
        <taxon>Symbiodinium</taxon>
    </lineage>
</organism>
<keyword evidence="1" id="KW-0472">Membrane</keyword>
<dbReference type="EMBL" id="CAJNJA010047186">
    <property type="protein sequence ID" value="CAE7822709.1"/>
    <property type="molecule type" value="Genomic_DNA"/>
</dbReference>
<protein>
    <submittedName>
        <fullName evidence="2">Uncharacterized protein</fullName>
    </submittedName>
</protein>
<dbReference type="Proteomes" id="UP000601435">
    <property type="component" value="Unassembled WGS sequence"/>
</dbReference>
<gene>
    <name evidence="2" type="ORF">SNEC2469_LOCUS24497</name>
</gene>
<keyword evidence="1" id="KW-1133">Transmembrane helix</keyword>
<comment type="caution">
    <text evidence="2">The sequence shown here is derived from an EMBL/GenBank/DDBJ whole genome shotgun (WGS) entry which is preliminary data.</text>
</comment>
<evidence type="ECO:0000313" key="2">
    <source>
        <dbReference type="EMBL" id="CAE7822709.1"/>
    </source>
</evidence>